<dbReference type="Pfam" id="PF04023">
    <property type="entry name" value="FeoA"/>
    <property type="match status" value="1"/>
</dbReference>
<dbReference type="GO" id="GO:0003700">
    <property type="term" value="F:DNA-binding transcription factor activity"/>
    <property type="evidence" value="ECO:0007669"/>
    <property type="project" value="InterPro"/>
</dbReference>
<comment type="subunit">
    <text evidence="3">Homodimer.</text>
</comment>
<keyword evidence="4" id="KW-0963">Cytoplasm</keyword>
<evidence type="ECO:0000256" key="7">
    <source>
        <dbReference type="ARBA" id="ARBA00023015"/>
    </source>
</evidence>
<evidence type="ECO:0000313" key="15">
    <source>
        <dbReference type="EMBL" id="GEC21263.1"/>
    </source>
</evidence>
<keyword evidence="6" id="KW-0408">Iron</keyword>
<dbReference type="InterPro" id="IPR036421">
    <property type="entry name" value="Fe_dep_repressor_sf"/>
</dbReference>
<evidence type="ECO:0000256" key="10">
    <source>
        <dbReference type="ARBA" id="ARBA00023163"/>
    </source>
</evidence>
<dbReference type="GO" id="GO:0046983">
    <property type="term" value="F:protein dimerization activity"/>
    <property type="evidence" value="ECO:0007669"/>
    <property type="project" value="InterPro"/>
</dbReference>
<dbReference type="InterPro" id="IPR008988">
    <property type="entry name" value="Transcriptional_repressor_C"/>
</dbReference>
<evidence type="ECO:0000259" key="14">
    <source>
        <dbReference type="SMART" id="SM00899"/>
    </source>
</evidence>
<evidence type="ECO:0000313" key="16">
    <source>
        <dbReference type="Proteomes" id="UP000320338"/>
    </source>
</evidence>
<keyword evidence="16" id="KW-1185">Reference proteome</keyword>
<evidence type="ECO:0000256" key="8">
    <source>
        <dbReference type="ARBA" id="ARBA00023125"/>
    </source>
</evidence>
<dbReference type="RefSeq" id="WP_141280043.1">
    <property type="nucleotide sequence ID" value="NZ_BAAARZ010000009.1"/>
</dbReference>
<proteinExistence type="inferred from homology"/>
<dbReference type="InterPro" id="IPR036388">
    <property type="entry name" value="WH-like_DNA-bd_sf"/>
</dbReference>
<keyword evidence="5" id="KW-0678">Repressor</keyword>
<dbReference type="Gene3D" id="2.30.30.90">
    <property type="match status" value="1"/>
</dbReference>
<organism evidence="15 16">
    <name type="scientific">Pseudonocardia hydrocarbonoxydans</name>
    <dbReference type="NCBI Taxonomy" id="76726"/>
    <lineage>
        <taxon>Bacteria</taxon>
        <taxon>Bacillati</taxon>
        <taxon>Actinomycetota</taxon>
        <taxon>Actinomycetes</taxon>
        <taxon>Pseudonocardiales</taxon>
        <taxon>Pseudonocardiaceae</taxon>
        <taxon>Pseudonocardia</taxon>
    </lineage>
</organism>
<dbReference type="SUPFAM" id="SSF50037">
    <property type="entry name" value="C-terminal domain of transcriptional repressors"/>
    <property type="match status" value="1"/>
</dbReference>
<dbReference type="PANTHER" id="PTHR33238">
    <property type="entry name" value="IRON (METAL) DEPENDENT REPRESSOR, DTXR FAMILY"/>
    <property type="match status" value="1"/>
</dbReference>
<evidence type="ECO:0000256" key="13">
    <source>
        <dbReference type="SAM" id="MobiDB-lite"/>
    </source>
</evidence>
<dbReference type="Pfam" id="PF01325">
    <property type="entry name" value="Fe_dep_repress"/>
    <property type="match status" value="1"/>
</dbReference>
<dbReference type="GO" id="GO:0045892">
    <property type="term" value="P:negative regulation of DNA-templated transcription"/>
    <property type="evidence" value="ECO:0007669"/>
    <property type="project" value="TreeGrafter"/>
</dbReference>
<dbReference type="PANTHER" id="PTHR33238:SF11">
    <property type="entry name" value="TRANSCRIPTIONAL REGULATOR MNTR"/>
    <property type="match status" value="1"/>
</dbReference>
<dbReference type="GO" id="GO:0003677">
    <property type="term" value="F:DNA binding"/>
    <property type="evidence" value="ECO:0007669"/>
    <property type="project" value="UniProtKB-KW"/>
</dbReference>
<evidence type="ECO:0000256" key="6">
    <source>
        <dbReference type="ARBA" id="ARBA00023004"/>
    </source>
</evidence>
<evidence type="ECO:0000256" key="12">
    <source>
        <dbReference type="ARBA" id="ARBA00032593"/>
    </source>
</evidence>
<dbReference type="SMART" id="SM00899">
    <property type="entry name" value="FeoA"/>
    <property type="match status" value="1"/>
</dbReference>
<dbReference type="SUPFAM" id="SSF46785">
    <property type="entry name" value="Winged helix' DNA-binding domain"/>
    <property type="match status" value="1"/>
</dbReference>
<dbReference type="Pfam" id="PF02742">
    <property type="entry name" value="Fe_dep_repr_C"/>
    <property type="match status" value="1"/>
</dbReference>
<comment type="caution">
    <text evidence="15">The sequence shown here is derived from an EMBL/GenBank/DDBJ whole genome shotgun (WGS) entry which is preliminary data.</text>
</comment>
<evidence type="ECO:0000256" key="5">
    <source>
        <dbReference type="ARBA" id="ARBA00022491"/>
    </source>
</evidence>
<evidence type="ECO:0000256" key="1">
    <source>
        <dbReference type="ARBA" id="ARBA00004496"/>
    </source>
</evidence>
<keyword evidence="8" id="KW-0238">DNA-binding</keyword>
<keyword evidence="11" id="KW-0464">Manganese</keyword>
<dbReference type="FunFam" id="1.10.60.10:FF:000004">
    <property type="entry name" value="DtxR family transcriptional regulator"/>
    <property type="match status" value="1"/>
</dbReference>
<name>A0A4Y3WQW1_9PSEU</name>
<dbReference type="OrthoDB" id="9791355at2"/>
<evidence type="ECO:0000256" key="2">
    <source>
        <dbReference type="ARBA" id="ARBA00007871"/>
    </source>
</evidence>
<dbReference type="Proteomes" id="UP000320338">
    <property type="component" value="Unassembled WGS sequence"/>
</dbReference>
<evidence type="ECO:0000256" key="4">
    <source>
        <dbReference type="ARBA" id="ARBA00022490"/>
    </source>
</evidence>
<dbReference type="InterPro" id="IPR001367">
    <property type="entry name" value="Fe_dep_repressor"/>
</dbReference>
<evidence type="ECO:0000256" key="3">
    <source>
        <dbReference type="ARBA" id="ARBA00011738"/>
    </source>
</evidence>
<keyword evidence="10" id="KW-0804">Transcription</keyword>
<comment type="similarity">
    <text evidence="2">Belongs to the DtxR/MntR family.</text>
</comment>
<gene>
    <name evidence="15" type="primary">troR_3</name>
    <name evidence="15" type="ORF">PHY01_35460</name>
</gene>
<accession>A0A4Y3WQW1</accession>
<dbReference type="InterPro" id="IPR050536">
    <property type="entry name" value="DtxR_MntR_Metal-Reg"/>
</dbReference>
<evidence type="ECO:0000256" key="11">
    <source>
        <dbReference type="ARBA" id="ARBA00023211"/>
    </source>
</evidence>
<dbReference type="InterPro" id="IPR022687">
    <property type="entry name" value="HTH_DTXR"/>
</dbReference>
<feature type="domain" description="Ferrous iron transporter FeoA-like" evidence="14">
    <location>
        <begin position="155"/>
        <end position="228"/>
    </location>
</feature>
<protein>
    <recommendedName>
        <fullName evidence="12">Manganese transport regulator</fullName>
    </recommendedName>
</protein>
<keyword evidence="7" id="KW-0805">Transcription regulation</keyword>
<dbReference type="GO" id="GO:0046914">
    <property type="term" value="F:transition metal ion binding"/>
    <property type="evidence" value="ECO:0007669"/>
    <property type="project" value="InterPro"/>
</dbReference>
<dbReference type="EMBL" id="BJNG01000030">
    <property type="protein sequence ID" value="GEC21263.1"/>
    <property type="molecule type" value="Genomic_DNA"/>
</dbReference>
<dbReference type="GO" id="GO:0005737">
    <property type="term" value="C:cytoplasm"/>
    <property type="evidence" value="ECO:0007669"/>
    <property type="project" value="UniProtKB-SubCell"/>
</dbReference>
<reference evidence="15 16" key="1">
    <citation type="submission" date="2019-06" db="EMBL/GenBank/DDBJ databases">
        <title>Whole genome shotgun sequence of Pseudonocardia hydrocarbonoxydans NBRC 14498.</title>
        <authorList>
            <person name="Hosoyama A."/>
            <person name="Uohara A."/>
            <person name="Ohji S."/>
            <person name="Ichikawa N."/>
        </authorList>
    </citation>
    <scope>NUCLEOTIDE SEQUENCE [LARGE SCALE GENOMIC DNA]</scope>
    <source>
        <strain evidence="15 16">NBRC 14498</strain>
    </source>
</reference>
<sequence length="230" mass="24909">MIGDRVLDCCALPHTSAVEDTLRVVFVRAGRSEPVSTSALADALHVSAPTVSIMLKRLTAAGLLRRTDGHLAALTDHGAAHARDVVRRHRLLEAFLAQELGVPWDEVHAEADALEHAVSDRLLDRIDRHLGRPERDPHGDPIPRGTGGLDEDWGVRLDAAPAGSAFDVERVYDRDSAALRYLADLGIHPGVRIDVTGRQPFGGPLWVRIGTIEHALGDPLTHLVHGRVVA</sequence>
<dbReference type="SUPFAM" id="SSF47979">
    <property type="entry name" value="Iron-dependent repressor protein, dimerization domain"/>
    <property type="match status" value="1"/>
</dbReference>
<dbReference type="InterPro" id="IPR038157">
    <property type="entry name" value="FeoA_core_dom"/>
</dbReference>
<feature type="region of interest" description="Disordered" evidence="13">
    <location>
        <begin position="129"/>
        <end position="150"/>
    </location>
</feature>
<dbReference type="InterPro" id="IPR022689">
    <property type="entry name" value="Iron_dep_repressor"/>
</dbReference>
<dbReference type="InterPro" id="IPR007167">
    <property type="entry name" value="Fe-transptr_FeoA-like"/>
</dbReference>
<dbReference type="Gene3D" id="1.10.10.10">
    <property type="entry name" value="Winged helix-like DNA-binding domain superfamily/Winged helix DNA-binding domain"/>
    <property type="match status" value="1"/>
</dbReference>
<feature type="compositionally biased region" description="Basic and acidic residues" evidence="13">
    <location>
        <begin position="129"/>
        <end position="141"/>
    </location>
</feature>
<keyword evidence="9" id="KW-0010">Activator</keyword>
<dbReference type="AlphaFoldDB" id="A0A4Y3WQW1"/>
<comment type="subcellular location">
    <subcellularLocation>
        <location evidence="1">Cytoplasm</location>
    </subcellularLocation>
</comment>
<evidence type="ECO:0000256" key="9">
    <source>
        <dbReference type="ARBA" id="ARBA00023159"/>
    </source>
</evidence>
<dbReference type="SMART" id="SM00529">
    <property type="entry name" value="HTH_DTXR"/>
    <property type="match status" value="1"/>
</dbReference>
<dbReference type="InterPro" id="IPR036390">
    <property type="entry name" value="WH_DNA-bd_sf"/>
</dbReference>